<dbReference type="InterPro" id="IPR016047">
    <property type="entry name" value="M23ase_b-sheet_dom"/>
</dbReference>
<feature type="chain" id="PRO_5046438170" evidence="2">
    <location>
        <begin position="24"/>
        <end position="374"/>
    </location>
</feature>
<evidence type="ECO:0000256" key="1">
    <source>
        <dbReference type="SAM" id="Coils"/>
    </source>
</evidence>
<keyword evidence="5" id="KW-1185">Reference proteome</keyword>
<dbReference type="PANTHER" id="PTHR21666">
    <property type="entry name" value="PEPTIDASE-RELATED"/>
    <property type="match status" value="1"/>
</dbReference>
<accession>A0ABV8CI42</accession>
<evidence type="ECO:0000259" key="3">
    <source>
        <dbReference type="Pfam" id="PF01551"/>
    </source>
</evidence>
<dbReference type="SUPFAM" id="SSF51261">
    <property type="entry name" value="Duplicated hybrid motif"/>
    <property type="match status" value="1"/>
</dbReference>
<dbReference type="InterPro" id="IPR011055">
    <property type="entry name" value="Dup_hybrid_motif"/>
</dbReference>
<name>A0ABV8CI42_9GAMM</name>
<feature type="domain" description="M23ase beta-sheet core" evidence="3">
    <location>
        <begin position="276"/>
        <end position="369"/>
    </location>
</feature>
<dbReference type="CDD" id="cd12797">
    <property type="entry name" value="M23_peptidase"/>
    <property type="match status" value="1"/>
</dbReference>
<feature type="coiled-coil region" evidence="1">
    <location>
        <begin position="32"/>
        <end position="115"/>
    </location>
</feature>
<dbReference type="Gene3D" id="2.70.70.10">
    <property type="entry name" value="Glucose Permease (Domain IIA)"/>
    <property type="match status" value="1"/>
</dbReference>
<dbReference type="Proteomes" id="UP001595758">
    <property type="component" value="Unassembled WGS sequence"/>
</dbReference>
<keyword evidence="4" id="KW-0378">Hydrolase</keyword>
<dbReference type="Pfam" id="PF01551">
    <property type="entry name" value="Peptidase_M23"/>
    <property type="match status" value="1"/>
</dbReference>
<gene>
    <name evidence="4" type="ORF">ACFORL_11560</name>
</gene>
<sequence>MLRRVKPVIKLFCAAVLIGNAMSGYCLETPSVVQTKSKLKQLDSQINRLKETLTTANDKRGVLNKELAVTEKEIGFSVKKMHTIETTMAGNQKKILSLQLKVNELNRQLLAQQKLLAEHIRIRYKIGEYQPMKWILNQDEPYAISRLLTFHQYLVKSRLQLIDGIDQTKQNLTTSQQSLQAEVNEQKALKQKLYANQKKLEQNKKYHTAVIESLSHEIQNKQHMLTEYEKNKKNLSQLLQTLSQQSIAVAKQPFVSMRHKLPKPITSNGQHPQKLNQGVTFFANEGTAVHAVYPGKVVFSDWLNGYGLLLIIDHGQGFMTLYAHNQSLFKRKGSQVLQGEQIAAVGHTGGIRQNGLYFEVRQRGKAVPPLDWLS</sequence>
<dbReference type="RefSeq" id="WP_382344172.1">
    <property type="nucleotide sequence ID" value="NZ_JBHSAB010000028.1"/>
</dbReference>
<dbReference type="PANTHER" id="PTHR21666:SF270">
    <property type="entry name" value="MUREIN HYDROLASE ACTIVATOR ENVC"/>
    <property type="match status" value="1"/>
</dbReference>
<comment type="caution">
    <text evidence="4">The sequence shown here is derived from an EMBL/GenBank/DDBJ whole genome shotgun (WGS) entry which is preliminary data.</text>
</comment>
<reference evidence="5" key="1">
    <citation type="journal article" date="2019" name="Int. J. Syst. Evol. Microbiol.">
        <title>The Global Catalogue of Microorganisms (GCM) 10K type strain sequencing project: providing services to taxonomists for standard genome sequencing and annotation.</title>
        <authorList>
            <consortium name="The Broad Institute Genomics Platform"/>
            <consortium name="The Broad Institute Genome Sequencing Center for Infectious Disease"/>
            <person name="Wu L."/>
            <person name="Ma J."/>
        </authorList>
    </citation>
    <scope>NUCLEOTIDE SEQUENCE [LARGE SCALE GENOMIC DNA]</scope>
    <source>
        <strain evidence="5">CCUG 59858</strain>
    </source>
</reference>
<evidence type="ECO:0000313" key="4">
    <source>
        <dbReference type="EMBL" id="MFC3909706.1"/>
    </source>
</evidence>
<feature type="coiled-coil region" evidence="1">
    <location>
        <begin position="176"/>
        <end position="245"/>
    </location>
</feature>
<proteinExistence type="predicted"/>
<dbReference type="InterPro" id="IPR050570">
    <property type="entry name" value="Cell_wall_metabolism_enzyme"/>
</dbReference>
<feature type="signal peptide" evidence="2">
    <location>
        <begin position="1"/>
        <end position="23"/>
    </location>
</feature>
<dbReference type="EMBL" id="JBHSAB010000028">
    <property type="protein sequence ID" value="MFC3909706.1"/>
    <property type="molecule type" value="Genomic_DNA"/>
</dbReference>
<dbReference type="GO" id="GO:0016787">
    <property type="term" value="F:hydrolase activity"/>
    <property type="evidence" value="ECO:0007669"/>
    <property type="project" value="UniProtKB-KW"/>
</dbReference>
<keyword evidence="2" id="KW-0732">Signal</keyword>
<evidence type="ECO:0000313" key="5">
    <source>
        <dbReference type="Proteomes" id="UP001595758"/>
    </source>
</evidence>
<organism evidence="4 5">
    <name type="scientific">Legionella dresdenensis</name>
    <dbReference type="NCBI Taxonomy" id="450200"/>
    <lineage>
        <taxon>Bacteria</taxon>
        <taxon>Pseudomonadati</taxon>
        <taxon>Pseudomonadota</taxon>
        <taxon>Gammaproteobacteria</taxon>
        <taxon>Legionellales</taxon>
        <taxon>Legionellaceae</taxon>
        <taxon>Legionella</taxon>
    </lineage>
</organism>
<keyword evidence="1" id="KW-0175">Coiled coil</keyword>
<protein>
    <submittedName>
        <fullName evidence="4">Murein hydrolase activator EnvC family protein</fullName>
    </submittedName>
</protein>
<evidence type="ECO:0000256" key="2">
    <source>
        <dbReference type="SAM" id="SignalP"/>
    </source>
</evidence>
<dbReference type="Gene3D" id="6.10.250.3150">
    <property type="match status" value="1"/>
</dbReference>